<evidence type="ECO:0000313" key="15">
    <source>
        <dbReference type="EMBL" id="JAB55732.1"/>
    </source>
</evidence>
<keyword evidence="5" id="KW-0863">Zinc-finger</keyword>
<name>U5ETY7_9DIPT</name>
<protein>
    <recommendedName>
        <fullName evidence="11">MOG interacting and ectopic P-granules protein 1</fullName>
    </recommendedName>
    <alternativeName>
        <fullName evidence="12">Nuclear zinc finger protein</fullName>
    </alternativeName>
</protein>
<dbReference type="GO" id="GO:0008270">
    <property type="term" value="F:zinc ion binding"/>
    <property type="evidence" value="ECO:0007669"/>
    <property type="project" value="UniProtKB-KW"/>
</dbReference>
<feature type="region of interest" description="Disordered" evidence="13">
    <location>
        <begin position="504"/>
        <end position="580"/>
    </location>
</feature>
<dbReference type="GO" id="GO:0005634">
    <property type="term" value="C:nucleus"/>
    <property type="evidence" value="ECO:0007669"/>
    <property type="project" value="UniProtKB-SubCell"/>
</dbReference>
<evidence type="ECO:0000256" key="3">
    <source>
        <dbReference type="ARBA" id="ARBA00022723"/>
    </source>
</evidence>
<reference evidence="15" key="1">
    <citation type="journal article" date="2014" name="Insect Biochem. Mol. Biol.">
        <title>An insight into the sialome of the frog biting fly, Corethrella appendiculata.</title>
        <authorList>
            <person name="Ribeiro J.M.C."/>
            <person name="Chagas A.C."/>
            <person name="Pham V.M."/>
            <person name="Lounibos L.P."/>
            <person name="Calvo E."/>
        </authorList>
    </citation>
    <scope>NUCLEOTIDE SEQUENCE</scope>
    <source>
        <tissue evidence="15">Salivary glands</tissue>
    </source>
</reference>
<organism evidence="15">
    <name type="scientific">Corethrella appendiculata</name>
    <dbReference type="NCBI Taxonomy" id="1370023"/>
    <lineage>
        <taxon>Eukaryota</taxon>
        <taxon>Metazoa</taxon>
        <taxon>Ecdysozoa</taxon>
        <taxon>Arthropoda</taxon>
        <taxon>Hexapoda</taxon>
        <taxon>Insecta</taxon>
        <taxon>Pterygota</taxon>
        <taxon>Neoptera</taxon>
        <taxon>Endopterygota</taxon>
        <taxon>Diptera</taxon>
        <taxon>Nematocera</taxon>
        <taxon>Culicoidea</taxon>
        <taxon>Chaoboridae</taxon>
        <taxon>Corethrella</taxon>
    </lineage>
</organism>
<evidence type="ECO:0000256" key="2">
    <source>
        <dbReference type="ARBA" id="ARBA00022473"/>
    </source>
</evidence>
<feature type="compositionally biased region" description="Acidic residues" evidence="13">
    <location>
        <begin position="557"/>
        <end position="575"/>
    </location>
</feature>
<feature type="non-terminal residue" evidence="15">
    <location>
        <position position="1"/>
    </location>
</feature>
<keyword evidence="6" id="KW-0221">Differentiation</keyword>
<dbReference type="AlphaFoldDB" id="U5ETY7"/>
<feature type="compositionally biased region" description="Acidic residues" evidence="13">
    <location>
        <begin position="145"/>
        <end position="155"/>
    </location>
</feature>
<feature type="domain" description="C2H2-type" evidence="14">
    <location>
        <begin position="1070"/>
        <end position="1091"/>
    </location>
</feature>
<feature type="domain" description="C2H2-type" evidence="14">
    <location>
        <begin position="959"/>
        <end position="980"/>
    </location>
</feature>
<feature type="compositionally biased region" description="Basic and acidic residues" evidence="13">
    <location>
        <begin position="183"/>
        <end position="194"/>
    </location>
</feature>
<dbReference type="GO" id="GO:0045944">
    <property type="term" value="P:positive regulation of transcription by RNA polymerase II"/>
    <property type="evidence" value="ECO:0007669"/>
    <property type="project" value="TreeGrafter"/>
</dbReference>
<dbReference type="PANTHER" id="PTHR24403:SF106">
    <property type="entry name" value="PR_SET DOMAIN 13"/>
    <property type="match status" value="1"/>
</dbReference>
<sequence>KMGEVGANSADSLTNDLIKENGEMLNGDNENENNNEEDEITTTTTTTNEKLLVNSELKNEEGDNAMVGDGEDDDDDGGNNGNENAKSNLKNNNNKDGVSSNITSTNDDISENLDQNSASSEQQNRQSDMNLSVENRKSPELHEQDIDESMDEGEANDSGKKMQNGNKDPFENVDENFIGDTDSQSKDSSSKIEAMDVDISESNGHKSVEDMDDEDDGDDEIDDSEESDPDKPVSINSDSDNDVIAQDDESKSNQNIDDKSQCSKDLDSSSTDQHKQEKHTNGNSKQRNGNADDDDDEVQEILSDKEEDCVLVDDDDNNEDDEASSPRRSSRTRKSVVKVRDFSAFDDDDIEEIIDDPLNIQQARKQRPQLSISQSSPQNLSKQQYPSSNNSQEPSLVIIDTTTLINNARSNNTTINLANKNNTFGGNRGVINLSTGKPNPPPLHPMQPMQLQQQSHQQLLPALTDDMFVLEAPSFIVPYIYEKPPSDNLKEVVTEIEAKIRELREKLGEDDSSQESSSDKKSGEGEGETAPKSTSPADADKTSEEPKRKKPKRNRGDEDDDWNEGDESSDEEASDNDERTKVLIKEVKEDIDTIKEHIITPKTAEAALNAEKKSESYFDLPLGKFFMNIGINLVQEYVQTDLLRQQKRKQQKEPKQSVATQMAINSLMKNLELSKENNKPFKFEIKRCEYCSFKSESALAMAHHYETPHLRNYVYKCNFCSYETRPPHDILYHMEAMHNIKGKLEKGISYHQCPNCPFEDNGKSKLARHSIPCGKKFKPEINLSPPLDWEPPAKLPKNRPKQGLVGTATAYQAMAAQQRNANLQALQRNPIAIANNLTNAQQAALRARQGLRPNNLPPQTSGGSLLRGQPNLRSQLPSGMALSNNYQLAASALAAAGNKFLQNSPGLKPIKPSTQPSISITPLPRQSASGGLSKMGGGATQVKPGQNPNATGKTSFVVCEICDGYIKDLDQLRNHMQWIHKVKIHPKMIYNRPPLNCQKCQFRFFTDQGLERHLLGSHGLVTSFMQEAANKGKDAGRCPVCGRVYQWKLLNHVSRDHNMTLKPAHLSYKCTVCTATFGMYKQFESHVYSAHSTVAKKALDNKNKSGSSGGGKSDSLLKPLKINDEITIIPQPASKSNKPIEIESHVID</sequence>
<dbReference type="GO" id="GO:0030154">
    <property type="term" value="P:cell differentiation"/>
    <property type="evidence" value="ECO:0007669"/>
    <property type="project" value="UniProtKB-KW"/>
</dbReference>
<dbReference type="PROSITE" id="PS00028">
    <property type="entry name" value="ZINC_FINGER_C2H2_1"/>
    <property type="match status" value="3"/>
</dbReference>
<dbReference type="EMBL" id="GANO01004139">
    <property type="protein sequence ID" value="JAB55732.1"/>
    <property type="molecule type" value="mRNA"/>
</dbReference>
<feature type="region of interest" description="Disordered" evidence="13">
    <location>
        <begin position="849"/>
        <end position="875"/>
    </location>
</feature>
<feature type="compositionally biased region" description="Acidic residues" evidence="13">
    <location>
        <begin position="210"/>
        <end position="228"/>
    </location>
</feature>
<feature type="compositionally biased region" description="Acidic residues" evidence="13">
    <location>
        <begin position="29"/>
        <end position="40"/>
    </location>
</feature>
<feature type="domain" description="C2H2-type" evidence="14">
    <location>
        <begin position="997"/>
        <end position="1018"/>
    </location>
</feature>
<keyword evidence="2" id="KW-0217">Developmental protein</keyword>
<evidence type="ECO:0000256" key="5">
    <source>
        <dbReference type="ARBA" id="ARBA00022771"/>
    </source>
</evidence>
<dbReference type="SMART" id="SM00355">
    <property type="entry name" value="ZnF_C2H2"/>
    <property type="match status" value="7"/>
</dbReference>
<feature type="region of interest" description="Disordered" evidence="13">
    <location>
        <begin position="1"/>
        <end position="336"/>
    </location>
</feature>
<dbReference type="Gene3D" id="3.30.160.60">
    <property type="entry name" value="Classic Zinc Finger"/>
    <property type="match status" value="2"/>
</dbReference>
<feature type="compositionally biased region" description="Basic and acidic residues" evidence="13">
    <location>
        <begin position="538"/>
        <end position="547"/>
    </location>
</feature>
<evidence type="ECO:0000256" key="7">
    <source>
        <dbReference type="ARBA" id="ARBA00022833"/>
    </source>
</evidence>
<dbReference type="InterPro" id="IPR013087">
    <property type="entry name" value="Znf_C2H2_type"/>
</dbReference>
<keyword evidence="3" id="KW-0479">Metal-binding</keyword>
<comment type="subunit">
    <text evidence="10">Interacts with hda-1, let-418, lin-1, mog-1, mog-4, mog-5, mog-6, pie-1 and unc-98.</text>
</comment>
<evidence type="ECO:0000256" key="1">
    <source>
        <dbReference type="ARBA" id="ARBA00004123"/>
    </source>
</evidence>
<feature type="region of interest" description="Disordered" evidence="13">
    <location>
        <begin position="363"/>
        <end position="394"/>
    </location>
</feature>
<dbReference type="InterPro" id="IPR050688">
    <property type="entry name" value="Zinc_finger/UBP_domain"/>
</dbReference>
<feature type="compositionally biased region" description="Polar residues" evidence="13">
    <location>
        <begin position="96"/>
        <end position="133"/>
    </location>
</feature>
<feature type="compositionally biased region" description="Basic and acidic residues" evidence="13">
    <location>
        <begin position="248"/>
        <end position="280"/>
    </location>
</feature>
<evidence type="ECO:0000256" key="6">
    <source>
        <dbReference type="ARBA" id="ARBA00022782"/>
    </source>
</evidence>
<feature type="region of interest" description="Disordered" evidence="13">
    <location>
        <begin position="925"/>
        <end position="949"/>
    </location>
</feature>
<keyword evidence="8" id="KW-0539">Nucleus</keyword>
<evidence type="ECO:0000256" key="8">
    <source>
        <dbReference type="ARBA" id="ARBA00023242"/>
    </source>
</evidence>
<evidence type="ECO:0000256" key="12">
    <source>
        <dbReference type="ARBA" id="ARBA00080128"/>
    </source>
</evidence>
<evidence type="ECO:0000256" key="10">
    <source>
        <dbReference type="ARBA" id="ARBA00061755"/>
    </source>
</evidence>
<feature type="compositionally biased region" description="Low complexity" evidence="13">
    <location>
        <begin position="81"/>
        <end position="95"/>
    </location>
</feature>
<evidence type="ECO:0000256" key="4">
    <source>
        <dbReference type="ARBA" id="ARBA00022737"/>
    </source>
</evidence>
<accession>U5ETY7</accession>
<feature type="compositionally biased region" description="Acidic residues" evidence="13">
    <location>
        <begin position="291"/>
        <end position="323"/>
    </location>
</feature>
<feature type="compositionally biased region" description="Basic and acidic residues" evidence="13">
    <location>
        <begin position="134"/>
        <end position="144"/>
    </location>
</feature>
<evidence type="ECO:0000256" key="13">
    <source>
        <dbReference type="SAM" id="MobiDB-lite"/>
    </source>
</evidence>
<keyword evidence="7" id="KW-0862">Zinc</keyword>
<evidence type="ECO:0000256" key="9">
    <source>
        <dbReference type="ARBA" id="ARBA00060356"/>
    </source>
</evidence>
<dbReference type="FunFam" id="3.30.160.60:FF:001612">
    <property type="entry name" value="MEP-1, isoform A"/>
    <property type="match status" value="1"/>
</dbReference>
<comment type="subcellular location">
    <subcellularLocation>
        <location evidence="1">Nucleus</location>
    </subcellularLocation>
</comment>
<proteinExistence type="evidence at transcript level"/>
<dbReference type="PANTHER" id="PTHR24403">
    <property type="entry name" value="ZINC FINGER PROTEIN"/>
    <property type="match status" value="1"/>
</dbReference>
<evidence type="ECO:0000259" key="14">
    <source>
        <dbReference type="PROSITE" id="PS00028"/>
    </source>
</evidence>
<comment type="function">
    <text evidence="9">Has a broad role in development, specifically in the genetic pathway SynMuvB that negatively regulates specification of the vulval cell fate. Required for fem-3 3'-UTR-mediated repression in the regulation of the sperm/oocyte switch. Acts by regulating the translation of fem-3 mRNA, by binding to its 3'-UTR.</text>
</comment>
<evidence type="ECO:0000256" key="11">
    <source>
        <dbReference type="ARBA" id="ARBA00071730"/>
    </source>
</evidence>
<keyword evidence="4" id="KW-0677">Repeat</keyword>